<keyword evidence="8" id="KW-1185">Reference proteome</keyword>
<name>A0A151N0G9_ALLMI</name>
<reference evidence="7 8" key="1">
    <citation type="journal article" date="2012" name="Genome Biol.">
        <title>Sequencing three crocodilian genomes to illuminate the evolution of archosaurs and amniotes.</title>
        <authorList>
            <person name="St John J.A."/>
            <person name="Braun E.L."/>
            <person name="Isberg S.R."/>
            <person name="Miles L.G."/>
            <person name="Chong A.Y."/>
            <person name="Gongora J."/>
            <person name="Dalzell P."/>
            <person name="Moran C."/>
            <person name="Bed'hom B."/>
            <person name="Abzhanov A."/>
            <person name="Burgess S.C."/>
            <person name="Cooksey A.M."/>
            <person name="Castoe T.A."/>
            <person name="Crawford N.G."/>
            <person name="Densmore L.D."/>
            <person name="Drew J.C."/>
            <person name="Edwards S.V."/>
            <person name="Faircloth B.C."/>
            <person name="Fujita M.K."/>
            <person name="Greenwold M.J."/>
            <person name="Hoffmann F.G."/>
            <person name="Howard J.M."/>
            <person name="Iguchi T."/>
            <person name="Janes D.E."/>
            <person name="Khan S.Y."/>
            <person name="Kohno S."/>
            <person name="de Koning A.J."/>
            <person name="Lance S.L."/>
            <person name="McCarthy F.M."/>
            <person name="McCormack J.E."/>
            <person name="Merchant M.E."/>
            <person name="Peterson D.G."/>
            <person name="Pollock D.D."/>
            <person name="Pourmand N."/>
            <person name="Raney B.J."/>
            <person name="Roessler K.A."/>
            <person name="Sanford J.R."/>
            <person name="Sawyer R.H."/>
            <person name="Schmidt C.J."/>
            <person name="Triplett E.W."/>
            <person name="Tuberville T.D."/>
            <person name="Venegas-Anaya M."/>
            <person name="Howard J.T."/>
            <person name="Jarvis E.D."/>
            <person name="Guillette L.J.Jr."/>
            <person name="Glenn T.C."/>
            <person name="Green R.E."/>
            <person name="Ray D.A."/>
        </authorList>
    </citation>
    <scope>NUCLEOTIDE SEQUENCE [LARGE SCALE GENOMIC DNA]</scope>
    <source>
        <strain evidence="7">KSC_2009_1</strain>
    </source>
</reference>
<proteinExistence type="inferred from homology"/>
<feature type="compositionally biased region" description="Basic and acidic residues" evidence="6">
    <location>
        <begin position="63"/>
        <end position="79"/>
    </location>
</feature>
<evidence type="ECO:0000256" key="3">
    <source>
        <dbReference type="ARBA" id="ARBA00022525"/>
    </source>
</evidence>
<feature type="region of interest" description="Disordered" evidence="6">
    <location>
        <begin position="205"/>
        <end position="240"/>
    </location>
</feature>
<gene>
    <name evidence="7" type="primary">ADML</name>
    <name evidence="7" type="ORF">Y1Q_0018484</name>
</gene>
<dbReference type="InterPro" id="IPR051665">
    <property type="entry name" value="Adrenomedullin-reg_peptide"/>
</dbReference>
<evidence type="ECO:0000256" key="1">
    <source>
        <dbReference type="ARBA" id="ARBA00004613"/>
    </source>
</evidence>
<dbReference type="AlphaFoldDB" id="A0A151N0G9"/>
<dbReference type="GO" id="GO:0005179">
    <property type="term" value="F:hormone activity"/>
    <property type="evidence" value="ECO:0007669"/>
    <property type="project" value="InterPro"/>
</dbReference>
<dbReference type="GO" id="GO:0005576">
    <property type="term" value="C:extracellular region"/>
    <property type="evidence" value="ECO:0007669"/>
    <property type="project" value="UniProtKB-SubCell"/>
</dbReference>
<comment type="subcellular location">
    <subcellularLocation>
        <location evidence="1">Secreted</location>
    </subcellularLocation>
</comment>
<dbReference type="GO" id="GO:0007189">
    <property type="term" value="P:adenylate cyclase-activating G protein-coupled receptor signaling pathway"/>
    <property type="evidence" value="ECO:0007669"/>
    <property type="project" value="TreeGrafter"/>
</dbReference>
<feature type="region of interest" description="Disordered" evidence="6">
    <location>
        <begin position="126"/>
        <end position="185"/>
    </location>
</feature>
<evidence type="ECO:0000256" key="2">
    <source>
        <dbReference type="ARBA" id="ARBA00010575"/>
    </source>
</evidence>
<accession>A0A151N0G9</accession>
<dbReference type="PANTHER" id="PTHR23414">
    <property type="entry name" value="ADRENOMEDULLIN, ADM"/>
    <property type="match status" value="1"/>
</dbReference>
<keyword evidence="5" id="KW-1015">Disulfide bond</keyword>
<comment type="caution">
    <text evidence="7">The sequence shown here is derived from an EMBL/GenBank/DDBJ whole genome shotgun (WGS) entry which is preliminary data.</text>
</comment>
<protein>
    <submittedName>
        <fullName evidence="7">ADM</fullName>
    </submittedName>
</protein>
<evidence type="ECO:0000256" key="6">
    <source>
        <dbReference type="SAM" id="MobiDB-lite"/>
    </source>
</evidence>
<organism evidence="7 8">
    <name type="scientific">Alligator mississippiensis</name>
    <name type="common">American alligator</name>
    <dbReference type="NCBI Taxonomy" id="8496"/>
    <lineage>
        <taxon>Eukaryota</taxon>
        <taxon>Metazoa</taxon>
        <taxon>Chordata</taxon>
        <taxon>Craniata</taxon>
        <taxon>Vertebrata</taxon>
        <taxon>Euteleostomi</taxon>
        <taxon>Archelosauria</taxon>
        <taxon>Archosauria</taxon>
        <taxon>Crocodylia</taxon>
        <taxon>Alligatoridae</taxon>
        <taxon>Alligatorinae</taxon>
        <taxon>Alligator</taxon>
    </lineage>
</organism>
<evidence type="ECO:0000313" key="7">
    <source>
        <dbReference type="EMBL" id="KYO30323.1"/>
    </source>
</evidence>
<dbReference type="Pfam" id="PF00214">
    <property type="entry name" value="Calc_CGRP_IAPP"/>
    <property type="match status" value="1"/>
</dbReference>
<dbReference type="GO" id="GO:0010460">
    <property type="term" value="P:positive regulation of heart rate"/>
    <property type="evidence" value="ECO:0007669"/>
    <property type="project" value="TreeGrafter"/>
</dbReference>
<evidence type="ECO:0000313" key="8">
    <source>
        <dbReference type="Proteomes" id="UP000050525"/>
    </source>
</evidence>
<dbReference type="PANTHER" id="PTHR23414:SF6">
    <property type="entry name" value="ADRENOMEDULLIN-5-LIKE PROTEIN-RELATED"/>
    <property type="match status" value="1"/>
</dbReference>
<dbReference type="EMBL" id="AKHW03004263">
    <property type="protein sequence ID" value="KYO30323.1"/>
    <property type="molecule type" value="Genomic_DNA"/>
</dbReference>
<feature type="region of interest" description="Disordered" evidence="6">
    <location>
        <begin position="54"/>
        <end position="81"/>
    </location>
</feature>
<keyword evidence="3" id="KW-0964">Secreted</keyword>
<dbReference type="STRING" id="8496.A0A151N0G9"/>
<dbReference type="GO" id="GO:0003073">
    <property type="term" value="P:regulation of systemic arterial blood pressure"/>
    <property type="evidence" value="ECO:0007669"/>
    <property type="project" value="TreeGrafter"/>
</dbReference>
<keyword evidence="4" id="KW-0732">Signal</keyword>
<dbReference type="Proteomes" id="UP000050525">
    <property type="component" value="Unassembled WGS sequence"/>
</dbReference>
<evidence type="ECO:0000256" key="5">
    <source>
        <dbReference type="ARBA" id="ARBA00023157"/>
    </source>
</evidence>
<comment type="similarity">
    <text evidence="2">Belongs to the adrenomedullin family.</text>
</comment>
<dbReference type="InterPro" id="IPR021116">
    <property type="entry name" value="Calcitonin/adrenomedullin"/>
</dbReference>
<sequence length="240" mass="25585">MQGALAASDGCKLSRWLQGVGLLCPPLSPNPCTSVMLLEPCWTLKGPCWAGTGTGTAAQRGQTDQHLDRRTDTASRPEPRSLAMAPRCLPELLQCLLLVASVPCESRSLGDVASRRHPPPMVSFLERLRGAPPVPPAPREPGSEAWGSAQGYVRPEDVREGLGLPGSPRRRPPRQVSPLSPGRGCHLGTCQTQNLASLLYHFGSKDLKDDSRKTSKGTADPLGYGRRRRGAAGRGSPTGT</sequence>
<evidence type="ECO:0000256" key="4">
    <source>
        <dbReference type="ARBA" id="ARBA00022729"/>
    </source>
</evidence>